<dbReference type="RefSeq" id="WP_089205058.1">
    <property type="nucleotide sequence ID" value="NZ_FZOD01000001.1"/>
</dbReference>
<dbReference type="EMBL" id="FZOD01000001">
    <property type="protein sequence ID" value="SNR88887.1"/>
    <property type="molecule type" value="Genomic_DNA"/>
</dbReference>
<sequence>MKKIIALVCVALVAGTAAATAPAIPKGFLLYEKAAAKKDNDPETNWKVGNSPKTRLAMNPCDKAALGGTGRAAARTVTFTGVPDFMKVEQVILYGSQAAARKAVTQVRAALAACRSRTDSGAGYRYASTPVTGLGDEALKVSGQVYYGGKAGVGGDRSVLVRKANAVFVYLWAGEYSAPARRDWAGQLRDARTMTAKICGVATCE</sequence>
<evidence type="ECO:0000256" key="1">
    <source>
        <dbReference type="SAM" id="SignalP"/>
    </source>
</evidence>
<dbReference type="Proteomes" id="UP000198282">
    <property type="component" value="Unassembled WGS sequence"/>
</dbReference>
<evidence type="ECO:0000313" key="2">
    <source>
        <dbReference type="EMBL" id="SNR88887.1"/>
    </source>
</evidence>
<evidence type="ECO:0000313" key="3">
    <source>
        <dbReference type="Proteomes" id="UP000198282"/>
    </source>
</evidence>
<dbReference type="AlphaFoldDB" id="A0A238ZZR3"/>
<reference evidence="2 3" key="1">
    <citation type="submission" date="2017-06" db="EMBL/GenBank/DDBJ databases">
        <authorList>
            <person name="Kim H.J."/>
            <person name="Triplett B.A."/>
        </authorList>
    </citation>
    <scope>NUCLEOTIDE SEQUENCE [LARGE SCALE GENOMIC DNA]</scope>
    <source>
        <strain evidence="2 3">CGMCC 4.2132</strain>
    </source>
</reference>
<dbReference type="Gene3D" id="3.40.1000.70">
    <property type="entry name" value="PknH-like extracellular domain"/>
    <property type="match status" value="1"/>
</dbReference>
<organism evidence="2 3">
    <name type="scientific">Streptosporangium subroseum</name>
    <dbReference type="NCBI Taxonomy" id="106412"/>
    <lineage>
        <taxon>Bacteria</taxon>
        <taxon>Bacillati</taxon>
        <taxon>Actinomycetota</taxon>
        <taxon>Actinomycetes</taxon>
        <taxon>Streptosporangiales</taxon>
        <taxon>Streptosporangiaceae</taxon>
        <taxon>Streptosporangium</taxon>
    </lineage>
</organism>
<accession>A0A238ZZR3</accession>
<gene>
    <name evidence="2" type="ORF">SAMN05216276_100134</name>
</gene>
<dbReference type="InterPro" id="IPR038232">
    <property type="entry name" value="PknH-like_Extracell_sf"/>
</dbReference>
<evidence type="ECO:0008006" key="4">
    <source>
        <dbReference type="Google" id="ProtNLM"/>
    </source>
</evidence>
<name>A0A238ZZR3_9ACTN</name>
<feature type="signal peptide" evidence="1">
    <location>
        <begin position="1"/>
        <end position="19"/>
    </location>
</feature>
<dbReference type="OrthoDB" id="3532729at2"/>
<proteinExistence type="predicted"/>
<feature type="chain" id="PRO_5039649233" description="PknH-like extracellular domain-containing protein" evidence="1">
    <location>
        <begin position="20"/>
        <end position="205"/>
    </location>
</feature>
<keyword evidence="1" id="KW-0732">Signal</keyword>
<protein>
    <recommendedName>
        <fullName evidence="4">PknH-like extracellular domain-containing protein</fullName>
    </recommendedName>
</protein>
<keyword evidence="3" id="KW-1185">Reference proteome</keyword>